<dbReference type="PROSITE" id="PS51257">
    <property type="entry name" value="PROKAR_LIPOPROTEIN"/>
    <property type="match status" value="1"/>
</dbReference>
<dbReference type="PROSITE" id="PS50005">
    <property type="entry name" value="TPR"/>
    <property type="match status" value="1"/>
</dbReference>
<dbReference type="Gene3D" id="1.25.40.10">
    <property type="entry name" value="Tetratricopeptide repeat domain"/>
    <property type="match status" value="2"/>
</dbReference>
<feature type="signal peptide" evidence="2">
    <location>
        <begin position="1"/>
        <end position="19"/>
    </location>
</feature>
<dbReference type="AlphaFoldDB" id="A0A1I1IPA4"/>
<dbReference type="Pfam" id="PF13432">
    <property type="entry name" value="TPR_16"/>
    <property type="match status" value="2"/>
</dbReference>
<dbReference type="SUPFAM" id="SSF48452">
    <property type="entry name" value="TPR-like"/>
    <property type="match status" value="1"/>
</dbReference>
<evidence type="ECO:0000256" key="1">
    <source>
        <dbReference type="PROSITE-ProRule" id="PRU00339"/>
    </source>
</evidence>
<gene>
    <name evidence="3" type="ORF">SAMN04488094_104170</name>
</gene>
<feature type="chain" id="PRO_5011755756" evidence="2">
    <location>
        <begin position="20"/>
        <end position="283"/>
    </location>
</feature>
<keyword evidence="4" id="KW-1185">Reference proteome</keyword>
<sequence length="283" mass="31637">MRRPTLLMLCLGSAVALSACEKNKESEVDRAIQSVNAIEDNDLSDIMLSVADANEAVNYFKRTSAEHPDRIDLQRNLAKSLVRAKHNTEAAAAWSKVVKHPEATNADQVDYADALIRAGNWDRAEQVLDAVPPTYETFDRYKLEAMIADKNEEWKKSDSFYETAVGLTTKPSSVLNNWGYSKLSRGDYREAERLFGEAIQYDPRLFTAKNNLILARGAQRNYQMPIFEMTQVERSQLLHTMALAAIKQGDVSIGRSLLQDAIDTNPQHFEAAVNSLEALGPAE</sequence>
<accession>A0A1I1IPA4</accession>
<evidence type="ECO:0000313" key="4">
    <source>
        <dbReference type="Proteomes" id="UP000198728"/>
    </source>
</evidence>
<dbReference type="OrthoDB" id="7819234at2"/>
<proteinExistence type="predicted"/>
<evidence type="ECO:0000313" key="3">
    <source>
        <dbReference type="EMBL" id="SFC38129.1"/>
    </source>
</evidence>
<dbReference type="InterPro" id="IPR011990">
    <property type="entry name" value="TPR-like_helical_dom_sf"/>
</dbReference>
<protein>
    <submittedName>
        <fullName evidence="3">TPR repeat-containing protein</fullName>
    </submittedName>
</protein>
<keyword evidence="2" id="KW-0732">Signal</keyword>
<feature type="repeat" description="TPR" evidence="1">
    <location>
        <begin position="172"/>
        <end position="205"/>
    </location>
</feature>
<dbReference type="EMBL" id="FOLG01000004">
    <property type="protein sequence ID" value="SFC38129.1"/>
    <property type="molecule type" value="Genomic_DNA"/>
</dbReference>
<dbReference type="Proteomes" id="UP000198728">
    <property type="component" value="Unassembled WGS sequence"/>
</dbReference>
<organism evidence="3 4">
    <name type="scientific">Tropicimonas isoalkanivorans</name>
    <dbReference type="NCBI Taxonomy" id="441112"/>
    <lineage>
        <taxon>Bacteria</taxon>
        <taxon>Pseudomonadati</taxon>
        <taxon>Pseudomonadota</taxon>
        <taxon>Alphaproteobacteria</taxon>
        <taxon>Rhodobacterales</taxon>
        <taxon>Roseobacteraceae</taxon>
        <taxon>Tropicimonas</taxon>
    </lineage>
</organism>
<name>A0A1I1IPA4_9RHOB</name>
<dbReference type="RefSeq" id="WP_093360489.1">
    <property type="nucleotide sequence ID" value="NZ_FOLG01000004.1"/>
</dbReference>
<dbReference type="InterPro" id="IPR019734">
    <property type="entry name" value="TPR_rpt"/>
</dbReference>
<keyword evidence="1" id="KW-0802">TPR repeat</keyword>
<reference evidence="3 4" key="1">
    <citation type="submission" date="2016-10" db="EMBL/GenBank/DDBJ databases">
        <authorList>
            <person name="de Groot N.N."/>
        </authorList>
    </citation>
    <scope>NUCLEOTIDE SEQUENCE [LARGE SCALE GENOMIC DNA]</scope>
    <source>
        <strain evidence="3 4">DSM 19548</strain>
    </source>
</reference>
<dbReference type="SMART" id="SM00028">
    <property type="entry name" value="TPR"/>
    <property type="match status" value="3"/>
</dbReference>
<dbReference type="STRING" id="441112.SAMN04488094_104170"/>
<evidence type="ECO:0000256" key="2">
    <source>
        <dbReference type="SAM" id="SignalP"/>
    </source>
</evidence>